<proteinExistence type="predicted"/>
<feature type="region of interest" description="Disordered" evidence="1">
    <location>
        <begin position="1"/>
        <end position="66"/>
    </location>
</feature>
<comment type="caution">
    <text evidence="2">The sequence shown here is derived from an EMBL/GenBank/DDBJ whole genome shotgun (WGS) entry which is preliminary data.</text>
</comment>
<sequence length="306" mass="34033">MKSLLRVSIHHLHHSSTTAKPLSFLRSPYHSSPHQLNQQTSQHATPKHQAPSPIKPSPPSTSGKKFKDLVQDLQQRSLSLVELEAIQLPSNYRDQQKAGENEQSKATASISNSSMPTDSISRRRRRKDFEPDPKFQFERKRGKKHVMLALKQAKLNGGSTQSQKIELVDHLDLSLRWNGRLNKILFSLPSSQPLQSNPIPSSSSASASASASNEGTTEPQKTSTKEHSTSGIDEFVKSCLGPLVWSNPKVDITLVYSQEHSKPTLTFWTSEEATDDGSDEHSATKTVELEGFSRSQILRLVLNQEP</sequence>
<protein>
    <submittedName>
        <fullName evidence="2">Uncharacterized protein</fullName>
    </submittedName>
</protein>
<dbReference type="EMBL" id="VDEP01000337">
    <property type="protein sequence ID" value="KAA1102546.1"/>
    <property type="molecule type" value="Genomic_DNA"/>
</dbReference>
<accession>A0A5B0PNL8</accession>
<feature type="compositionally biased region" description="Basic and acidic residues" evidence="1">
    <location>
        <begin position="127"/>
        <end position="139"/>
    </location>
</feature>
<evidence type="ECO:0000256" key="1">
    <source>
        <dbReference type="SAM" id="MobiDB-lite"/>
    </source>
</evidence>
<feature type="region of interest" description="Disordered" evidence="1">
    <location>
        <begin position="93"/>
        <end position="143"/>
    </location>
</feature>
<evidence type="ECO:0000313" key="3">
    <source>
        <dbReference type="Proteomes" id="UP000325313"/>
    </source>
</evidence>
<feature type="compositionally biased region" description="Polar residues" evidence="1">
    <location>
        <begin position="29"/>
        <end position="44"/>
    </location>
</feature>
<dbReference type="AlphaFoldDB" id="A0A5B0PNL8"/>
<feature type="compositionally biased region" description="Low complexity" evidence="1">
    <location>
        <begin position="191"/>
        <end position="213"/>
    </location>
</feature>
<feature type="compositionally biased region" description="Basic and acidic residues" evidence="1">
    <location>
        <begin position="94"/>
        <end position="103"/>
    </location>
</feature>
<name>A0A5B0PNL8_PUCGR</name>
<dbReference type="Proteomes" id="UP000325313">
    <property type="component" value="Unassembled WGS sequence"/>
</dbReference>
<reference evidence="2 3" key="1">
    <citation type="submission" date="2019-05" db="EMBL/GenBank/DDBJ databases">
        <title>Emergence of the Ug99 lineage of the wheat stem rust pathogen through somatic hybridization.</title>
        <authorList>
            <person name="Li F."/>
            <person name="Upadhyaya N.M."/>
            <person name="Sperschneider J."/>
            <person name="Matny O."/>
            <person name="Nguyen-Phuc H."/>
            <person name="Mago R."/>
            <person name="Raley C."/>
            <person name="Miller M.E."/>
            <person name="Silverstein K.A.T."/>
            <person name="Henningsen E."/>
            <person name="Hirsch C.D."/>
            <person name="Visser B."/>
            <person name="Pretorius Z.A."/>
            <person name="Steffenson B.J."/>
            <person name="Schwessinger B."/>
            <person name="Dodds P.N."/>
            <person name="Figueroa M."/>
        </authorList>
    </citation>
    <scope>NUCLEOTIDE SEQUENCE [LARGE SCALE GENOMIC DNA]</scope>
    <source>
        <strain evidence="2 3">Ug99</strain>
    </source>
</reference>
<organism evidence="2 3">
    <name type="scientific">Puccinia graminis f. sp. tritici</name>
    <dbReference type="NCBI Taxonomy" id="56615"/>
    <lineage>
        <taxon>Eukaryota</taxon>
        <taxon>Fungi</taxon>
        <taxon>Dikarya</taxon>
        <taxon>Basidiomycota</taxon>
        <taxon>Pucciniomycotina</taxon>
        <taxon>Pucciniomycetes</taxon>
        <taxon>Pucciniales</taxon>
        <taxon>Pucciniaceae</taxon>
        <taxon>Puccinia</taxon>
    </lineage>
</organism>
<feature type="compositionally biased region" description="Polar residues" evidence="1">
    <location>
        <begin position="104"/>
        <end position="119"/>
    </location>
</feature>
<feature type="region of interest" description="Disordered" evidence="1">
    <location>
        <begin position="191"/>
        <end position="229"/>
    </location>
</feature>
<evidence type="ECO:0000313" key="2">
    <source>
        <dbReference type="EMBL" id="KAA1102546.1"/>
    </source>
</evidence>
<gene>
    <name evidence="2" type="ORF">PGTUg99_013864</name>
</gene>